<dbReference type="Proteomes" id="UP001595548">
    <property type="component" value="Unassembled WGS sequence"/>
</dbReference>
<dbReference type="PANTHER" id="PTHR46652">
    <property type="entry name" value="LEUCINE-RICH REPEAT AND IQ DOMAIN-CONTAINING PROTEIN 1-RELATED"/>
    <property type="match status" value="1"/>
</dbReference>
<evidence type="ECO:0000256" key="2">
    <source>
        <dbReference type="ARBA" id="ARBA00022737"/>
    </source>
</evidence>
<evidence type="ECO:0000313" key="3">
    <source>
        <dbReference type="EMBL" id="MFC3155439.1"/>
    </source>
</evidence>
<dbReference type="EMBL" id="JBHRTL010000006">
    <property type="protein sequence ID" value="MFC3155439.1"/>
    <property type="molecule type" value="Genomic_DNA"/>
</dbReference>
<name>A0ABV7HRX9_9GAMM</name>
<evidence type="ECO:0000313" key="4">
    <source>
        <dbReference type="Proteomes" id="UP001595548"/>
    </source>
</evidence>
<gene>
    <name evidence="3" type="ORF">ACFOEB_09535</name>
</gene>
<dbReference type="InterPro" id="IPR032675">
    <property type="entry name" value="LRR_dom_sf"/>
</dbReference>
<dbReference type="InterPro" id="IPR050836">
    <property type="entry name" value="SDS22/Internalin_LRR"/>
</dbReference>
<organism evidence="3 4">
    <name type="scientific">Gilvimarinus japonicus</name>
    <dbReference type="NCBI Taxonomy" id="1796469"/>
    <lineage>
        <taxon>Bacteria</taxon>
        <taxon>Pseudomonadati</taxon>
        <taxon>Pseudomonadota</taxon>
        <taxon>Gammaproteobacteria</taxon>
        <taxon>Cellvibrionales</taxon>
        <taxon>Cellvibrionaceae</taxon>
        <taxon>Gilvimarinus</taxon>
    </lineage>
</organism>
<protein>
    <submittedName>
        <fullName evidence="3">Leucine-rich repeat domain-containing protein</fullName>
    </submittedName>
</protein>
<keyword evidence="1" id="KW-0433">Leucine-rich repeat</keyword>
<dbReference type="PANTHER" id="PTHR46652:SF3">
    <property type="entry name" value="LEUCINE-RICH REPEAT-CONTAINING PROTEIN 9"/>
    <property type="match status" value="1"/>
</dbReference>
<dbReference type="PROSITE" id="PS51450">
    <property type="entry name" value="LRR"/>
    <property type="match status" value="1"/>
</dbReference>
<dbReference type="InterPro" id="IPR001611">
    <property type="entry name" value="Leu-rich_rpt"/>
</dbReference>
<dbReference type="Gene3D" id="3.80.10.10">
    <property type="entry name" value="Ribonuclease Inhibitor"/>
    <property type="match status" value="1"/>
</dbReference>
<evidence type="ECO:0000256" key="1">
    <source>
        <dbReference type="ARBA" id="ARBA00022614"/>
    </source>
</evidence>
<proteinExistence type="predicted"/>
<reference evidence="4" key="1">
    <citation type="journal article" date="2019" name="Int. J. Syst. Evol. Microbiol.">
        <title>The Global Catalogue of Microorganisms (GCM) 10K type strain sequencing project: providing services to taxonomists for standard genome sequencing and annotation.</title>
        <authorList>
            <consortium name="The Broad Institute Genomics Platform"/>
            <consortium name="The Broad Institute Genome Sequencing Center for Infectious Disease"/>
            <person name="Wu L."/>
            <person name="Ma J."/>
        </authorList>
    </citation>
    <scope>NUCLEOTIDE SEQUENCE [LARGE SCALE GENOMIC DNA]</scope>
    <source>
        <strain evidence="4">KCTC 52141</strain>
    </source>
</reference>
<accession>A0ABV7HRX9</accession>
<sequence>MHHPYSRHNGCHTYRHSMSNYAFIALIGLLGLLSGCESYDVSINDNVVYTPKPLLRDVNVADSNLASCIKQTISDDKITRAVDLTRLRCTHAGIVTLAGIETFYGLVQLDLGDNAITDVKPLEKLGRLQVALLGENHISSAEPLLRLIKLVELDLEGNPIADCRDVAQLERALKENQGMLLTPKSCEKHTS</sequence>
<keyword evidence="4" id="KW-1185">Reference proteome</keyword>
<dbReference type="RefSeq" id="WP_339618158.1">
    <property type="nucleotide sequence ID" value="NZ_AP031500.1"/>
</dbReference>
<comment type="caution">
    <text evidence="3">The sequence shown here is derived from an EMBL/GenBank/DDBJ whole genome shotgun (WGS) entry which is preliminary data.</text>
</comment>
<keyword evidence="2" id="KW-0677">Repeat</keyword>
<dbReference type="SUPFAM" id="SSF52058">
    <property type="entry name" value="L domain-like"/>
    <property type="match status" value="1"/>
</dbReference>